<gene>
    <name evidence="2" type="ORF">G9U52_32815</name>
</gene>
<feature type="compositionally biased region" description="Basic and acidic residues" evidence="1">
    <location>
        <begin position="86"/>
        <end position="97"/>
    </location>
</feature>
<organism evidence="2 3">
    <name type="scientific">Paenibacillus agricola</name>
    <dbReference type="NCBI Taxonomy" id="2716264"/>
    <lineage>
        <taxon>Bacteria</taxon>
        <taxon>Bacillati</taxon>
        <taxon>Bacillota</taxon>
        <taxon>Bacilli</taxon>
        <taxon>Bacillales</taxon>
        <taxon>Paenibacillaceae</taxon>
        <taxon>Paenibacillus</taxon>
    </lineage>
</organism>
<sequence>MAMVVGGVADTPKSLTIHDKTKLLREYESSCYQITWFMLRNEEQAMVAAQQILLQLYENEAWFCMEDAARQAEVKQAALLYSLESKKKESQKKESQKRALASGGSHQPINK</sequence>
<evidence type="ECO:0000256" key="1">
    <source>
        <dbReference type="SAM" id="MobiDB-lite"/>
    </source>
</evidence>
<dbReference type="EMBL" id="JAAOIW010000020">
    <property type="protein sequence ID" value="NHN34570.1"/>
    <property type="molecule type" value="Genomic_DNA"/>
</dbReference>
<keyword evidence="3" id="KW-1185">Reference proteome</keyword>
<dbReference type="Proteomes" id="UP001165962">
    <property type="component" value="Unassembled WGS sequence"/>
</dbReference>
<comment type="caution">
    <text evidence="2">The sequence shown here is derived from an EMBL/GenBank/DDBJ whole genome shotgun (WGS) entry which is preliminary data.</text>
</comment>
<name>A0ABX0JGQ8_9BACL</name>
<evidence type="ECO:0000313" key="3">
    <source>
        <dbReference type="Proteomes" id="UP001165962"/>
    </source>
</evidence>
<accession>A0ABX0JGQ8</accession>
<feature type="region of interest" description="Disordered" evidence="1">
    <location>
        <begin position="86"/>
        <end position="111"/>
    </location>
</feature>
<protein>
    <submittedName>
        <fullName evidence="2">Uncharacterized protein</fullName>
    </submittedName>
</protein>
<dbReference type="RefSeq" id="WP_166155689.1">
    <property type="nucleotide sequence ID" value="NZ_JAAOIW010000020.1"/>
</dbReference>
<evidence type="ECO:0000313" key="2">
    <source>
        <dbReference type="EMBL" id="NHN34570.1"/>
    </source>
</evidence>
<reference evidence="2" key="1">
    <citation type="submission" date="2020-03" db="EMBL/GenBank/DDBJ databases">
        <title>Draft sequencing of Paenibacilllus sp. S3N08.</title>
        <authorList>
            <person name="Kim D.-U."/>
        </authorList>
    </citation>
    <scope>NUCLEOTIDE SEQUENCE</scope>
    <source>
        <strain evidence="2">S3N08</strain>
    </source>
</reference>
<proteinExistence type="predicted"/>